<keyword evidence="5" id="KW-0472">Membrane</keyword>
<dbReference type="AlphaFoldDB" id="E7D1Y9"/>
<keyword evidence="11" id="KW-0449">Lipoprotein</keyword>
<name>E7D1Y9_LATHE</name>
<dbReference type="InterPro" id="IPR036055">
    <property type="entry name" value="LDL_receptor-like_sf"/>
</dbReference>
<proteinExistence type="evidence at transcript level"/>
<dbReference type="Gene3D" id="4.10.400.10">
    <property type="entry name" value="Low-density Lipoprotein Receptor"/>
    <property type="match status" value="2"/>
</dbReference>
<dbReference type="GO" id="GO:0016324">
    <property type="term" value="C:apical plasma membrane"/>
    <property type="evidence" value="ECO:0007669"/>
    <property type="project" value="TreeGrafter"/>
</dbReference>
<evidence type="ECO:0000256" key="3">
    <source>
        <dbReference type="ARBA" id="ARBA00022737"/>
    </source>
</evidence>
<evidence type="ECO:0000256" key="8">
    <source>
        <dbReference type="ARBA" id="ARBA00023180"/>
    </source>
</evidence>
<dbReference type="Pfam" id="PF00057">
    <property type="entry name" value="Ldl_recept_a"/>
    <property type="match status" value="1"/>
</dbReference>
<keyword evidence="7 11" id="KW-0675">Receptor</keyword>
<feature type="signal peptide" evidence="10">
    <location>
        <begin position="1"/>
        <end position="23"/>
    </location>
</feature>
<accession>E7D1Y9</accession>
<reference evidence="11" key="1">
    <citation type="submission" date="2010-07" db="EMBL/GenBank/DDBJ databases">
        <title>Identification of Proteins Involved in Black Widow Spider Wrapping Silk Fibers.</title>
        <authorList>
            <person name="Nguyen A."/>
            <person name="Verduzco A."/>
            <person name="Vierra C."/>
        </authorList>
    </citation>
    <scope>NUCLEOTIDE SEQUENCE</scope>
</reference>
<dbReference type="EMBL" id="HQ006093">
    <property type="protein sequence ID" value="ADV40383.1"/>
    <property type="molecule type" value="mRNA"/>
</dbReference>
<keyword evidence="3" id="KW-0677">Repeat</keyword>
<evidence type="ECO:0000256" key="10">
    <source>
        <dbReference type="SAM" id="SignalP"/>
    </source>
</evidence>
<feature type="disulfide bond" evidence="9">
    <location>
        <begin position="79"/>
        <end position="97"/>
    </location>
</feature>
<keyword evidence="4" id="KW-1133">Transmembrane helix</keyword>
<dbReference type="InterPro" id="IPR051221">
    <property type="entry name" value="LDLR-related"/>
</dbReference>
<organism evidence="11">
    <name type="scientific">Latrodectus hesperus</name>
    <name type="common">Western black widow spider</name>
    <dbReference type="NCBI Taxonomy" id="256737"/>
    <lineage>
        <taxon>Eukaryota</taxon>
        <taxon>Metazoa</taxon>
        <taxon>Ecdysozoa</taxon>
        <taxon>Arthropoda</taxon>
        <taxon>Chelicerata</taxon>
        <taxon>Arachnida</taxon>
        <taxon>Araneae</taxon>
        <taxon>Araneomorphae</taxon>
        <taxon>Entelegynae</taxon>
        <taxon>Araneoidea</taxon>
        <taxon>Theridiidae</taxon>
        <taxon>Latrodectus</taxon>
    </lineage>
</organism>
<dbReference type="GO" id="GO:0042562">
    <property type="term" value="F:hormone binding"/>
    <property type="evidence" value="ECO:0007669"/>
    <property type="project" value="TreeGrafter"/>
</dbReference>
<dbReference type="SMART" id="SM00192">
    <property type="entry name" value="LDLa"/>
    <property type="match status" value="2"/>
</dbReference>
<evidence type="ECO:0000256" key="6">
    <source>
        <dbReference type="ARBA" id="ARBA00023157"/>
    </source>
</evidence>
<dbReference type="GO" id="GO:0043235">
    <property type="term" value="C:receptor complex"/>
    <property type="evidence" value="ECO:0007669"/>
    <property type="project" value="TreeGrafter"/>
</dbReference>
<dbReference type="InterPro" id="IPR002172">
    <property type="entry name" value="LDrepeatLR_classA_rpt"/>
</dbReference>
<feature type="chain" id="PRO_5003216607" evidence="10">
    <location>
        <begin position="24"/>
        <end position="150"/>
    </location>
</feature>
<protein>
    <submittedName>
        <fullName evidence="11">Putative lipoprotein receptor</fullName>
    </submittedName>
</protein>
<evidence type="ECO:0000256" key="7">
    <source>
        <dbReference type="ARBA" id="ARBA00023170"/>
    </source>
</evidence>
<feature type="disulfide bond" evidence="9">
    <location>
        <begin position="50"/>
        <end position="65"/>
    </location>
</feature>
<sequence length="150" mass="17382">MMLKCVGISLFFVPLFVFILVESFPAEQMAQNCSEYLCFDGGCTLMENICDEVEDCDDGSDEWNCEEMICGYRNQYFSCDTYKCLPNEFICDANQDCDDNTDEKHCDYIREQESEMISSALPVAEFHQDHGIIEALKDQSLERLDELRRQ</sequence>
<evidence type="ECO:0000256" key="9">
    <source>
        <dbReference type="PROSITE-ProRule" id="PRU00124"/>
    </source>
</evidence>
<dbReference type="InterPro" id="IPR023415">
    <property type="entry name" value="LDLR_class-A_CS"/>
</dbReference>
<feature type="disulfide bond" evidence="9">
    <location>
        <begin position="91"/>
        <end position="106"/>
    </location>
</feature>
<evidence type="ECO:0000256" key="5">
    <source>
        <dbReference type="ARBA" id="ARBA00023136"/>
    </source>
</evidence>
<keyword evidence="6 9" id="KW-1015">Disulfide bond</keyword>
<dbReference type="SUPFAM" id="SSF57424">
    <property type="entry name" value="LDL receptor-like module"/>
    <property type="match status" value="2"/>
</dbReference>
<evidence type="ECO:0000256" key="1">
    <source>
        <dbReference type="ARBA" id="ARBA00004167"/>
    </source>
</evidence>
<evidence type="ECO:0000256" key="4">
    <source>
        <dbReference type="ARBA" id="ARBA00022989"/>
    </source>
</evidence>
<evidence type="ECO:0000313" key="11">
    <source>
        <dbReference type="EMBL" id="ADV40383.1"/>
    </source>
</evidence>
<dbReference type="PROSITE" id="PS01209">
    <property type="entry name" value="LDLRA_1"/>
    <property type="match status" value="1"/>
</dbReference>
<keyword evidence="10" id="KW-0732">Signal</keyword>
<comment type="caution">
    <text evidence="9">Lacks conserved residue(s) required for the propagation of feature annotation.</text>
</comment>
<dbReference type="PROSITE" id="PS50068">
    <property type="entry name" value="LDLRA_2"/>
    <property type="match status" value="2"/>
</dbReference>
<keyword evidence="2" id="KW-0812">Transmembrane</keyword>
<evidence type="ECO:0000256" key="2">
    <source>
        <dbReference type="ARBA" id="ARBA00022692"/>
    </source>
</evidence>
<feature type="disulfide bond" evidence="9">
    <location>
        <begin position="38"/>
        <end position="56"/>
    </location>
</feature>
<comment type="subcellular location">
    <subcellularLocation>
        <location evidence="1">Membrane</location>
        <topology evidence="1">Single-pass membrane protein</topology>
    </subcellularLocation>
</comment>
<dbReference type="PRINTS" id="PR00261">
    <property type="entry name" value="LDLRECEPTOR"/>
</dbReference>
<dbReference type="CDD" id="cd00112">
    <property type="entry name" value="LDLa"/>
    <property type="match status" value="2"/>
</dbReference>
<dbReference type="PANTHER" id="PTHR22722">
    <property type="entry name" value="LOW-DENSITY LIPOPROTEIN RECEPTOR-RELATED PROTEIN 2-RELATED"/>
    <property type="match status" value="1"/>
</dbReference>
<dbReference type="PANTHER" id="PTHR22722:SF15">
    <property type="entry name" value="LOW-DENSITY LIPOPROTEIN RECEPTOR-RELATED"/>
    <property type="match status" value="1"/>
</dbReference>
<dbReference type="GO" id="GO:0006898">
    <property type="term" value="P:receptor-mediated endocytosis"/>
    <property type="evidence" value="ECO:0007669"/>
    <property type="project" value="TreeGrafter"/>
</dbReference>
<keyword evidence="8" id="KW-0325">Glycoprotein</keyword>